<keyword evidence="11" id="KW-0282">Flagellum</keyword>
<name>A0A3S8ZWZ5_9NEIS</name>
<evidence type="ECO:0000256" key="9">
    <source>
        <dbReference type="ARBA" id="ARBA00023136"/>
    </source>
</evidence>
<dbReference type="EMBL" id="CP034433">
    <property type="protein sequence ID" value="AZN37934.1"/>
    <property type="molecule type" value="Genomic_DNA"/>
</dbReference>
<accession>A0A3S8ZWZ5</accession>
<dbReference type="GO" id="GO:0071978">
    <property type="term" value="P:bacterial-type flagellum-dependent swarming motility"/>
    <property type="evidence" value="ECO:0007669"/>
    <property type="project" value="TreeGrafter"/>
</dbReference>
<keyword evidence="11" id="KW-0966">Cell projection</keyword>
<dbReference type="Pfam" id="PF03748">
    <property type="entry name" value="FliL"/>
    <property type="match status" value="1"/>
</dbReference>
<evidence type="ECO:0000256" key="5">
    <source>
        <dbReference type="ARBA" id="ARBA00022500"/>
    </source>
</evidence>
<dbReference type="GO" id="GO:0006935">
    <property type="term" value="P:chemotaxis"/>
    <property type="evidence" value="ECO:0007669"/>
    <property type="project" value="UniProtKB-KW"/>
</dbReference>
<keyword evidence="8 10" id="KW-1133">Transmembrane helix</keyword>
<evidence type="ECO:0000256" key="1">
    <source>
        <dbReference type="ARBA" id="ARBA00002254"/>
    </source>
</evidence>
<dbReference type="GO" id="GO:0005886">
    <property type="term" value="C:plasma membrane"/>
    <property type="evidence" value="ECO:0007669"/>
    <property type="project" value="UniProtKB-SubCell"/>
</dbReference>
<evidence type="ECO:0000256" key="8">
    <source>
        <dbReference type="ARBA" id="ARBA00022989"/>
    </source>
</evidence>
<evidence type="ECO:0000256" key="2">
    <source>
        <dbReference type="ARBA" id="ARBA00004162"/>
    </source>
</evidence>
<keyword evidence="5 10" id="KW-0145">Chemotaxis</keyword>
<comment type="subcellular location">
    <subcellularLocation>
        <location evidence="10">Cell inner membrane</location>
    </subcellularLocation>
    <subcellularLocation>
        <location evidence="2">Cell membrane</location>
        <topology evidence="2">Single-pass membrane protein</topology>
    </subcellularLocation>
</comment>
<dbReference type="AlphaFoldDB" id="A0A3S8ZWZ5"/>
<comment type="function">
    <text evidence="1 10">Controls the rotational direction of flagella during chemotaxis.</text>
</comment>
<dbReference type="InterPro" id="IPR005503">
    <property type="entry name" value="FliL"/>
</dbReference>
<evidence type="ECO:0000313" key="11">
    <source>
        <dbReference type="EMBL" id="AZN37934.1"/>
    </source>
</evidence>
<keyword evidence="11" id="KW-0969">Cilium</keyword>
<keyword evidence="12" id="KW-1185">Reference proteome</keyword>
<evidence type="ECO:0000256" key="6">
    <source>
        <dbReference type="ARBA" id="ARBA00022692"/>
    </source>
</evidence>
<proteinExistence type="inferred from homology"/>
<dbReference type="PANTHER" id="PTHR35091:SF2">
    <property type="entry name" value="FLAGELLAR PROTEIN FLIL"/>
    <property type="match status" value="1"/>
</dbReference>
<evidence type="ECO:0000256" key="10">
    <source>
        <dbReference type="RuleBase" id="RU364125"/>
    </source>
</evidence>
<dbReference type="OrthoDB" id="5297029at2"/>
<dbReference type="PANTHER" id="PTHR35091">
    <property type="entry name" value="FLAGELLAR PROTEIN FLIL"/>
    <property type="match status" value="1"/>
</dbReference>
<comment type="similarity">
    <text evidence="3 10">Belongs to the FliL family.</text>
</comment>
<evidence type="ECO:0000256" key="3">
    <source>
        <dbReference type="ARBA" id="ARBA00008281"/>
    </source>
</evidence>
<reference evidence="11 12" key="1">
    <citation type="submission" date="2018-12" db="EMBL/GenBank/DDBJ databases">
        <title>Complete genome sequence of Iodobacter sp. H11R3.</title>
        <authorList>
            <person name="Bae J.-W."/>
        </authorList>
    </citation>
    <scope>NUCLEOTIDE SEQUENCE [LARGE SCALE GENOMIC DNA]</scope>
    <source>
        <strain evidence="11 12">H11R3</strain>
    </source>
</reference>
<keyword evidence="4" id="KW-1003">Cell membrane</keyword>
<keyword evidence="7 10" id="KW-0283">Flagellar rotation</keyword>
<protein>
    <recommendedName>
        <fullName evidence="10">Flagellar protein FliL</fullName>
    </recommendedName>
</protein>
<evidence type="ECO:0000313" key="12">
    <source>
        <dbReference type="Proteomes" id="UP000282438"/>
    </source>
</evidence>
<dbReference type="RefSeq" id="WP_125976014.1">
    <property type="nucleotide sequence ID" value="NZ_CP034433.1"/>
</dbReference>
<keyword evidence="9 10" id="KW-0472">Membrane</keyword>
<organism evidence="11 12">
    <name type="scientific">Iodobacter ciconiae</name>
    <dbReference type="NCBI Taxonomy" id="2496266"/>
    <lineage>
        <taxon>Bacteria</taxon>
        <taxon>Pseudomonadati</taxon>
        <taxon>Pseudomonadota</taxon>
        <taxon>Betaproteobacteria</taxon>
        <taxon>Neisseriales</taxon>
        <taxon>Chitinibacteraceae</taxon>
        <taxon>Iodobacter</taxon>
    </lineage>
</organism>
<keyword evidence="6 10" id="KW-0812">Transmembrane</keyword>
<evidence type="ECO:0000256" key="7">
    <source>
        <dbReference type="ARBA" id="ARBA00022779"/>
    </source>
</evidence>
<feature type="transmembrane region" description="Helical" evidence="10">
    <location>
        <begin position="16"/>
        <end position="40"/>
    </location>
</feature>
<sequence length="177" mass="19155">MSDAKVEAAPKAKKNILLFAVIGLLVVLLIIVGGVAAFLLTKSSDPAADEVAAEATAREDVKKKKKKGKKEEHAAIFEKLPQFTVNLHSEEGDGILQTDISVEIADAQVAEKIKGQMPKIQGQVNKLLRSKTISEVKAVDGTDKLGKEIRELINKILHAESEEEGVISVNFTTFIVQ</sequence>
<gene>
    <name evidence="11" type="ORF">EJO50_16540</name>
</gene>
<dbReference type="GO" id="GO:0009425">
    <property type="term" value="C:bacterial-type flagellum basal body"/>
    <property type="evidence" value="ECO:0007669"/>
    <property type="project" value="InterPro"/>
</dbReference>
<dbReference type="Proteomes" id="UP000282438">
    <property type="component" value="Chromosome"/>
</dbReference>
<dbReference type="KEGG" id="iod:EJO50_16540"/>
<evidence type="ECO:0000256" key="4">
    <source>
        <dbReference type="ARBA" id="ARBA00022475"/>
    </source>
</evidence>
<keyword evidence="10" id="KW-0997">Cell inner membrane</keyword>